<dbReference type="NCBIfam" id="TIGR02729">
    <property type="entry name" value="Obg_CgtA"/>
    <property type="match status" value="1"/>
</dbReference>
<reference evidence="11 12" key="1">
    <citation type="journal article" date="2017" name="Front. Microbiol.">
        <title>Genome Sequence of Desulfurella amilsii Strain TR1 and Comparative Genomics of Desulfurellaceae Family.</title>
        <authorList>
            <person name="Florentino A.P."/>
            <person name="Stams A.J."/>
            <person name="Sanchez-Andrea I."/>
        </authorList>
    </citation>
    <scope>NUCLEOTIDE SEQUENCE [LARGE SCALE GENOMIC DNA]</scope>
    <source>
        <strain evidence="11 12">TR1</strain>
    </source>
</reference>
<keyword evidence="7 8" id="KW-0342">GTP-binding</keyword>
<dbReference type="InterPro" id="IPR006074">
    <property type="entry name" value="GTP1-OBG_CS"/>
</dbReference>
<dbReference type="Gene3D" id="2.70.210.12">
    <property type="entry name" value="GTP1/OBG domain"/>
    <property type="match status" value="1"/>
</dbReference>
<evidence type="ECO:0000313" key="11">
    <source>
        <dbReference type="EMBL" id="OSS41892.1"/>
    </source>
</evidence>
<dbReference type="Proteomes" id="UP000194141">
    <property type="component" value="Unassembled WGS sequence"/>
</dbReference>
<sequence>MFIDYAKITIKSGNGGDGCVSFRREKFIPKGGPDGGNGGRGGDVVFKATKHENTLLKFRFQKFFIAQNGQNGSSNNKTGRNGTDIIIEVPVGTVIKENQSNVLADLDADQKEFIVSFGGAGGKGNAHFATSTNQTPKLATKGKKTQEQEIILELKLIADVGLVGFPNAGKSSLLQAISNATPQVANYPFTTLTPHLGYVSHNDKEFVVADIPGLIEGASQGKGMGVRFLRHIERTKILIFILDITDNPKEHFEVLIKELKSYGLDLQSKKFAIALNKIDLIDKINKETYKKQFNPHNVYFISALKKTNLKELLDWINKNI</sequence>
<dbReference type="SUPFAM" id="SSF82051">
    <property type="entry name" value="Obg GTP-binding protein N-terminal domain"/>
    <property type="match status" value="1"/>
</dbReference>
<dbReference type="RefSeq" id="WP_086034733.1">
    <property type="nucleotide sequence ID" value="NZ_MDSU01000018.1"/>
</dbReference>
<comment type="function">
    <text evidence="8">An essential GTPase which binds GTP, GDP and possibly (p)ppGpp with moderate affinity, with high nucleotide exchange rates and a fairly low GTP hydrolysis rate. Plays a role in control of the cell cycle, stress response, ribosome biogenesis and in those bacteria that undergo differentiation, in morphogenesis control.</text>
</comment>
<evidence type="ECO:0000256" key="3">
    <source>
        <dbReference type="ARBA" id="ARBA00022723"/>
    </source>
</evidence>
<keyword evidence="6 8" id="KW-0460">Magnesium</keyword>
<feature type="binding site" evidence="8">
    <location>
        <position position="191"/>
    </location>
    <ligand>
        <name>Mg(2+)</name>
        <dbReference type="ChEBI" id="CHEBI:18420"/>
    </ligand>
</feature>
<feature type="domain" description="OBG-type G" evidence="9">
    <location>
        <begin position="158"/>
        <end position="320"/>
    </location>
</feature>
<name>A0A1X4XWH8_9BACT</name>
<evidence type="ECO:0000256" key="8">
    <source>
        <dbReference type="HAMAP-Rule" id="MF_01454"/>
    </source>
</evidence>
<dbReference type="InterPro" id="IPR027417">
    <property type="entry name" value="P-loop_NTPase"/>
</dbReference>
<protein>
    <recommendedName>
        <fullName evidence="8">GTPase Obg</fullName>
        <ecNumber evidence="8">3.6.5.-</ecNumber>
    </recommendedName>
    <alternativeName>
        <fullName evidence="8">GTP-binding protein Obg</fullName>
    </alternativeName>
</protein>
<dbReference type="EC" id="3.6.5.-" evidence="8"/>
<accession>A0A1X4XWH8</accession>
<feature type="domain" description="Obg" evidence="10">
    <location>
        <begin position="1"/>
        <end position="157"/>
    </location>
</feature>
<evidence type="ECO:0000256" key="5">
    <source>
        <dbReference type="ARBA" id="ARBA00022801"/>
    </source>
</evidence>
<dbReference type="PROSITE" id="PS51710">
    <property type="entry name" value="G_OBG"/>
    <property type="match status" value="1"/>
</dbReference>
<dbReference type="InterPro" id="IPR014100">
    <property type="entry name" value="GTP-bd_Obg/CgtA"/>
</dbReference>
<dbReference type="HAMAP" id="MF_01454">
    <property type="entry name" value="GTPase_Obg"/>
    <property type="match status" value="1"/>
</dbReference>
<dbReference type="Gene3D" id="3.40.50.300">
    <property type="entry name" value="P-loop containing nucleotide triphosphate hydrolases"/>
    <property type="match status" value="1"/>
</dbReference>
<evidence type="ECO:0000259" key="10">
    <source>
        <dbReference type="PROSITE" id="PS51883"/>
    </source>
</evidence>
<dbReference type="NCBIfam" id="NF008955">
    <property type="entry name" value="PRK12297.1"/>
    <property type="match status" value="1"/>
</dbReference>
<dbReference type="GO" id="GO:0042254">
    <property type="term" value="P:ribosome biogenesis"/>
    <property type="evidence" value="ECO:0007669"/>
    <property type="project" value="UniProtKB-UniRule"/>
</dbReference>
<evidence type="ECO:0000313" key="12">
    <source>
        <dbReference type="Proteomes" id="UP000194141"/>
    </source>
</evidence>
<comment type="caution">
    <text evidence="11">The sequence shown here is derived from an EMBL/GenBank/DDBJ whole genome shotgun (WGS) entry which is preliminary data.</text>
</comment>
<dbReference type="PROSITE" id="PS00905">
    <property type="entry name" value="GTP1_OBG"/>
    <property type="match status" value="1"/>
</dbReference>
<gene>
    <name evidence="8" type="primary">obg</name>
    <name evidence="11" type="ORF">DESAMIL20_1445</name>
</gene>
<feature type="binding site" evidence="8">
    <location>
        <begin position="164"/>
        <end position="171"/>
    </location>
    <ligand>
        <name>GTP</name>
        <dbReference type="ChEBI" id="CHEBI:37565"/>
    </ligand>
</feature>
<dbReference type="InterPro" id="IPR005225">
    <property type="entry name" value="Small_GTP-bd"/>
</dbReference>
<dbReference type="PROSITE" id="PS51883">
    <property type="entry name" value="OBG"/>
    <property type="match status" value="1"/>
</dbReference>
<dbReference type="GO" id="GO:0043022">
    <property type="term" value="F:ribosome binding"/>
    <property type="evidence" value="ECO:0007669"/>
    <property type="project" value="UniProtKB-ARBA"/>
</dbReference>
<dbReference type="NCBIfam" id="NF008956">
    <property type="entry name" value="PRK12299.1"/>
    <property type="match status" value="1"/>
</dbReference>
<dbReference type="FunFam" id="2.70.210.12:FF:000001">
    <property type="entry name" value="GTPase Obg"/>
    <property type="match status" value="1"/>
</dbReference>
<dbReference type="InterPro" id="IPR045086">
    <property type="entry name" value="OBG_GTPase"/>
</dbReference>
<dbReference type="InterPro" id="IPR006073">
    <property type="entry name" value="GTP-bd"/>
</dbReference>
<dbReference type="InterPro" id="IPR036726">
    <property type="entry name" value="GTP1_OBG_dom_sf"/>
</dbReference>
<dbReference type="PANTHER" id="PTHR11702:SF31">
    <property type="entry name" value="MITOCHONDRIAL RIBOSOME-ASSOCIATED GTPASE 2"/>
    <property type="match status" value="1"/>
</dbReference>
<dbReference type="InterPro" id="IPR031167">
    <property type="entry name" value="G_OBG"/>
</dbReference>
<dbReference type="OrthoDB" id="9807318at2"/>
<dbReference type="EMBL" id="MDSU01000018">
    <property type="protein sequence ID" value="OSS41892.1"/>
    <property type="molecule type" value="Genomic_DNA"/>
</dbReference>
<dbReference type="GO" id="GO:0000287">
    <property type="term" value="F:magnesium ion binding"/>
    <property type="evidence" value="ECO:0007669"/>
    <property type="project" value="InterPro"/>
</dbReference>
<keyword evidence="12" id="KW-1185">Reference proteome</keyword>
<dbReference type="NCBIfam" id="TIGR00231">
    <property type="entry name" value="small_GTP"/>
    <property type="match status" value="1"/>
</dbReference>
<evidence type="ECO:0000256" key="1">
    <source>
        <dbReference type="ARBA" id="ARBA00007699"/>
    </source>
</evidence>
<keyword evidence="5 8" id="KW-0378">Hydrolase</keyword>
<keyword evidence="4 8" id="KW-0547">Nucleotide-binding</keyword>
<feature type="binding site" evidence="8">
    <location>
        <position position="171"/>
    </location>
    <ligand>
        <name>Mg(2+)</name>
        <dbReference type="ChEBI" id="CHEBI:18420"/>
    </ligand>
</feature>
<feature type="binding site" evidence="8">
    <location>
        <begin position="189"/>
        <end position="193"/>
    </location>
    <ligand>
        <name>GTP</name>
        <dbReference type="ChEBI" id="CHEBI:37565"/>
    </ligand>
</feature>
<evidence type="ECO:0000256" key="6">
    <source>
        <dbReference type="ARBA" id="ARBA00022842"/>
    </source>
</evidence>
<dbReference type="PRINTS" id="PR00326">
    <property type="entry name" value="GTP1OBG"/>
</dbReference>
<feature type="binding site" evidence="8">
    <location>
        <begin position="210"/>
        <end position="213"/>
    </location>
    <ligand>
        <name>GTP</name>
        <dbReference type="ChEBI" id="CHEBI:37565"/>
    </ligand>
</feature>
<keyword evidence="3 8" id="KW-0479">Metal-binding</keyword>
<dbReference type="AlphaFoldDB" id="A0A1X4XWH8"/>
<dbReference type="InterPro" id="IPR006169">
    <property type="entry name" value="GTP1_OBG_dom"/>
</dbReference>
<dbReference type="SUPFAM" id="SSF52540">
    <property type="entry name" value="P-loop containing nucleoside triphosphate hydrolases"/>
    <property type="match status" value="1"/>
</dbReference>
<evidence type="ECO:0000259" key="9">
    <source>
        <dbReference type="PROSITE" id="PS51710"/>
    </source>
</evidence>
<dbReference type="GO" id="GO:0005737">
    <property type="term" value="C:cytoplasm"/>
    <property type="evidence" value="ECO:0007669"/>
    <property type="project" value="UniProtKB-SubCell"/>
</dbReference>
<proteinExistence type="inferred from homology"/>
<dbReference type="CDD" id="cd01898">
    <property type="entry name" value="Obg"/>
    <property type="match status" value="1"/>
</dbReference>
<feature type="binding site" evidence="8">
    <location>
        <begin position="276"/>
        <end position="279"/>
    </location>
    <ligand>
        <name>GTP</name>
        <dbReference type="ChEBI" id="CHEBI:37565"/>
    </ligand>
</feature>
<organism evidence="11 12">
    <name type="scientific">Desulfurella amilsii</name>
    <dbReference type="NCBI Taxonomy" id="1562698"/>
    <lineage>
        <taxon>Bacteria</taxon>
        <taxon>Pseudomonadati</taxon>
        <taxon>Campylobacterota</taxon>
        <taxon>Desulfurellia</taxon>
        <taxon>Desulfurellales</taxon>
        <taxon>Desulfurellaceae</taxon>
        <taxon>Desulfurella</taxon>
    </lineage>
</organism>
<dbReference type="Pfam" id="PF01926">
    <property type="entry name" value="MMR_HSR1"/>
    <property type="match status" value="1"/>
</dbReference>
<comment type="subunit">
    <text evidence="8">Monomer.</text>
</comment>
<dbReference type="STRING" id="1562698.DESAMIL20_1445"/>
<dbReference type="Pfam" id="PF01018">
    <property type="entry name" value="GTP1_OBG"/>
    <property type="match status" value="1"/>
</dbReference>
<feature type="binding site" evidence="8">
    <location>
        <begin position="302"/>
        <end position="304"/>
    </location>
    <ligand>
        <name>GTP</name>
        <dbReference type="ChEBI" id="CHEBI:37565"/>
    </ligand>
</feature>
<comment type="subcellular location">
    <subcellularLocation>
        <location evidence="8">Cytoplasm</location>
    </subcellularLocation>
</comment>
<dbReference type="PANTHER" id="PTHR11702">
    <property type="entry name" value="DEVELOPMENTALLY REGULATED GTP-BINDING PROTEIN-RELATED"/>
    <property type="match status" value="1"/>
</dbReference>
<evidence type="ECO:0000256" key="7">
    <source>
        <dbReference type="ARBA" id="ARBA00023134"/>
    </source>
</evidence>
<evidence type="ECO:0000256" key="2">
    <source>
        <dbReference type="ARBA" id="ARBA00022490"/>
    </source>
</evidence>
<dbReference type="GO" id="GO:0003924">
    <property type="term" value="F:GTPase activity"/>
    <property type="evidence" value="ECO:0007669"/>
    <property type="project" value="UniProtKB-UniRule"/>
</dbReference>
<comment type="cofactor">
    <cofactor evidence="8">
        <name>Mg(2+)</name>
        <dbReference type="ChEBI" id="CHEBI:18420"/>
    </cofactor>
</comment>
<evidence type="ECO:0000256" key="4">
    <source>
        <dbReference type="ARBA" id="ARBA00022741"/>
    </source>
</evidence>
<dbReference type="GO" id="GO:0005525">
    <property type="term" value="F:GTP binding"/>
    <property type="evidence" value="ECO:0007669"/>
    <property type="project" value="UniProtKB-UniRule"/>
</dbReference>
<comment type="similarity">
    <text evidence="1 8">Belongs to the TRAFAC class OBG-HflX-like GTPase superfamily. OBG GTPase family.</text>
</comment>
<keyword evidence="2 8" id="KW-0963">Cytoplasm</keyword>
<dbReference type="PIRSF" id="PIRSF002401">
    <property type="entry name" value="GTP_bd_Obg/CgtA"/>
    <property type="match status" value="1"/>
</dbReference>